<feature type="transmembrane region" description="Helical" evidence="5">
    <location>
        <begin position="60"/>
        <end position="77"/>
    </location>
</feature>
<dbReference type="Pfam" id="PF04973">
    <property type="entry name" value="NMN_transporter"/>
    <property type="match status" value="1"/>
</dbReference>
<feature type="transmembrane region" description="Helical" evidence="5">
    <location>
        <begin position="168"/>
        <end position="184"/>
    </location>
</feature>
<dbReference type="GO" id="GO:0016020">
    <property type="term" value="C:membrane"/>
    <property type="evidence" value="ECO:0007669"/>
    <property type="project" value="UniProtKB-SubCell"/>
</dbReference>
<organism evidence="6 7">
    <name type="scientific">Reinekea forsetii</name>
    <dbReference type="NCBI Taxonomy" id="1336806"/>
    <lineage>
        <taxon>Bacteria</taxon>
        <taxon>Pseudomonadati</taxon>
        <taxon>Pseudomonadota</taxon>
        <taxon>Gammaproteobacteria</taxon>
        <taxon>Oceanospirillales</taxon>
        <taxon>Saccharospirillaceae</taxon>
        <taxon>Reinekea</taxon>
    </lineage>
</organism>
<accession>A0A2K8KNQ0</accession>
<dbReference type="InterPro" id="IPR006419">
    <property type="entry name" value="NMN_transpt_PnuC"/>
</dbReference>
<gene>
    <name evidence="6" type="ORF">REIFOR_01284</name>
</gene>
<keyword evidence="2 5" id="KW-0812">Transmembrane</keyword>
<dbReference type="AlphaFoldDB" id="A0A2K8KNQ0"/>
<evidence type="ECO:0000256" key="2">
    <source>
        <dbReference type="ARBA" id="ARBA00022692"/>
    </source>
</evidence>
<evidence type="ECO:0000256" key="5">
    <source>
        <dbReference type="SAM" id="Phobius"/>
    </source>
</evidence>
<feature type="transmembrane region" description="Helical" evidence="5">
    <location>
        <begin position="145"/>
        <end position="162"/>
    </location>
</feature>
<keyword evidence="3 5" id="KW-1133">Transmembrane helix</keyword>
<reference evidence="6 7" key="1">
    <citation type="journal article" date="2017" name="Environ. Microbiol.">
        <title>Genomic and physiological analyses of 'Reinekea forsetii' reveal a versatile opportunistic lifestyle during spring algae blooms.</title>
        <authorList>
            <person name="Avci B."/>
            <person name="Hahnke R.L."/>
            <person name="Chafee M."/>
            <person name="Fischer T."/>
            <person name="Gruber-Vodicka H."/>
            <person name="Tegetmeyer H.E."/>
            <person name="Harder J."/>
            <person name="Fuchs B.M."/>
            <person name="Amann R.I."/>
            <person name="Teeling H."/>
        </authorList>
    </citation>
    <scope>NUCLEOTIDE SEQUENCE [LARGE SCALE GENOMIC DNA]</scope>
    <source>
        <strain evidence="6 7">Hel1_31_D35</strain>
    </source>
</reference>
<dbReference type="KEGG" id="rfo:REIFOR_01284"/>
<feature type="transmembrane region" description="Helical" evidence="5">
    <location>
        <begin position="118"/>
        <end position="138"/>
    </location>
</feature>
<name>A0A2K8KNQ0_9GAMM</name>
<proteinExistence type="predicted"/>
<dbReference type="Proteomes" id="UP000229757">
    <property type="component" value="Chromosome"/>
</dbReference>
<evidence type="ECO:0000313" key="7">
    <source>
        <dbReference type="Proteomes" id="UP000229757"/>
    </source>
</evidence>
<evidence type="ECO:0000256" key="3">
    <source>
        <dbReference type="ARBA" id="ARBA00022989"/>
    </source>
</evidence>
<dbReference type="GO" id="GO:0034257">
    <property type="term" value="F:nicotinamide riboside transmembrane transporter activity"/>
    <property type="evidence" value="ECO:0007669"/>
    <property type="project" value="InterPro"/>
</dbReference>
<protein>
    <submittedName>
        <fullName evidence="6">Uncharacterized protein</fullName>
    </submittedName>
</protein>
<dbReference type="EMBL" id="CP011797">
    <property type="protein sequence ID" value="ATX76430.1"/>
    <property type="molecule type" value="Genomic_DNA"/>
</dbReference>
<feature type="transmembrane region" description="Helical" evidence="5">
    <location>
        <begin position="89"/>
        <end position="112"/>
    </location>
</feature>
<feature type="transmembrane region" description="Helical" evidence="5">
    <location>
        <begin position="36"/>
        <end position="54"/>
    </location>
</feature>
<evidence type="ECO:0000256" key="4">
    <source>
        <dbReference type="ARBA" id="ARBA00023136"/>
    </source>
</evidence>
<dbReference type="RefSeq" id="WP_100256771.1">
    <property type="nucleotide sequence ID" value="NZ_CP011797.1"/>
</dbReference>
<dbReference type="OrthoDB" id="6194874at2"/>
<evidence type="ECO:0000256" key="1">
    <source>
        <dbReference type="ARBA" id="ARBA00004141"/>
    </source>
</evidence>
<comment type="subcellular location">
    <subcellularLocation>
        <location evidence="1">Membrane</location>
        <topology evidence="1">Multi-pass membrane protein</topology>
    </subcellularLocation>
</comment>
<keyword evidence="4 5" id="KW-0472">Membrane</keyword>
<evidence type="ECO:0000313" key="6">
    <source>
        <dbReference type="EMBL" id="ATX76430.1"/>
    </source>
</evidence>
<sequence>MDLVLQAWGGAFYLSSKILLALAESRSGASKKKLKVSAWASYLIGVPAWVIILIGNQNWIAASIETGAVPAMLLGLYNAYHDHNKPNRLFNKAVTLITYASLIFGLSFSLYHKAGLTSLSQLLEIGMMLGFLLGSNYLARGNNVGWLLFMLMNLCTAALMLLQEKPILMVQQLISLGFVIYGYHKTRLKQP</sequence>
<keyword evidence="7" id="KW-1185">Reference proteome</keyword>
<feature type="transmembrane region" description="Helical" evidence="5">
    <location>
        <begin position="6"/>
        <end position="24"/>
    </location>
</feature>